<dbReference type="EMBL" id="BMDX01000020">
    <property type="protein sequence ID" value="GGA86345.1"/>
    <property type="molecule type" value="Genomic_DNA"/>
</dbReference>
<dbReference type="OrthoDB" id="9814092at2"/>
<dbReference type="Proteomes" id="UP000619743">
    <property type="component" value="Unassembled WGS sequence"/>
</dbReference>
<dbReference type="RefSeq" id="WP_087507030.1">
    <property type="nucleotide sequence ID" value="NZ_BMDX01000020.1"/>
</dbReference>
<evidence type="ECO:0000259" key="1">
    <source>
        <dbReference type="PROSITE" id="PS50035"/>
    </source>
</evidence>
<dbReference type="SMART" id="SM00155">
    <property type="entry name" value="PLDc"/>
    <property type="match status" value="2"/>
</dbReference>
<evidence type="ECO:0000313" key="2">
    <source>
        <dbReference type="EMBL" id="GGA86345.1"/>
    </source>
</evidence>
<dbReference type="PANTHER" id="PTHR21248:SF12">
    <property type="entry name" value="CARDIOLIPIN SYNTHASE C"/>
    <property type="match status" value="1"/>
</dbReference>
<dbReference type="CDD" id="cd09111">
    <property type="entry name" value="PLDc_ymdC_like_1"/>
    <property type="match status" value="1"/>
</dbReference>
<dbReference type="GO" id="GO:0030572">
    <property type="term" value="F:phosphatidyltransferase activity"/>
    <property type="evidence" value="ECO:0007669"/>
    <property type="project" value="UniProtKB-ARBA"/>
</dbReference>
<accession>A0A8J2XQT6</accession>
<dbReference type="SUPFAM" id="SSF56024">
    <property type="entry name" value="Phospholipase D/nuclease"/>
    <property type="match status" value="2"/>
</dbReference>
<dbReference type="PANTHER" id="PTHR21248">
    <property type="entry name" value="CARDIOLIPIN SYNTHASE"/>
    <property type="match status" value="1"/>
</dbReference>
<dbReference type="Pfam" id="PF13091">
    <property type="entry name" value="PLDc_2"/>
    <property type="match status" value="2"/>
</dbReference>
<dbReference type="PROSITE" id="PS50035">
    <property type="entry name" value="PLD"/>
    <property type="match status" value="2"/>
</dbReference>
<gene>
    <name evidence="2" type="ORF">GCM10011369_30490</name>
</gene>
<reference evidence="3" key="1">
    <citation type="journal article" date="2019" name="Int. J. Syst. Evol. Microbiol.">
        <title>The Global Catalogue of Microorganisms (GCM) 10K type strain sequencing project: providing services to taxonomists for standard genome sequencing and annotation.</title>
        <authorList>
            <consortium name="The Broad Institute Genomics Platform"/>
            <consortium name="The Broad Institute Genome Sequencing Center for Infectious Disease"/>
            <person name="Wu L."/>
            <person name="Ma J."/>
        </authorList>
    </citation>
    <scope>NUCLEOTIDE SEQUENCE [LARGE SCALE GENOMIC DNA]</scope>
    <source>
        <strain evidence="3">CGMCC 1.10130</strain>
    </source>
</reference>
<dbReference type="GO" id="GO:0032049">
    <property type="term" value="P:cardiolipin biosynthetic process"/>
    <property type="evidence" value="ECO:0007669"/>
    <property type="project" value="UniProtKB-ARBA"/>
</dbReference>
<feature type="domain" description="PLD phosphodiesterase" evidence="1">
    <location>
        <begin position="152"/>
        <end position="179"/>
    </location>
</feature>
<feature type="domain" description="PLD phosphodiesterase" evidence="1">
    <location>
        <begin position="384"/>
        <end position="411"/>
    </location>
</feature>
<dbReference type="InterPro" id="IPR001736">
    <property type="entry name" value="PLipase_D/transphosphatidylase"/>
</dbReference>
<dbReference type="AlphaFoldDB" id="A0A8J2XQT6"/>
<keyword evidence="3" id="KW-1185">Reference proteome</keyword>
<dbReference type="CDD" id="cd09113">
    <property type="entry name" value="PLDc_ymdC_like_2"/>
    <property type="match status" value="1"/>
</dbReference>
<dbReference type="InterPro" id="IPR025202">
    <property type="entry name" value="PLD-like_dom"/>
</dbReference>
<protein>
    <submittedName>
        <fullName evidence="2">Phospholipase D family protein</fullName>
    </submittedName>
</protein>
<comment type="caution">
    <text evidence="2">The sequence shown here is derived from an EMBL/GenBank/DDBJ whole genome shotgun (WGS) entry which is preliminary data.</text>
</comment>
<organism evidence="2 3">
    <name type="scientific">Neiella marina</name>
    <dbReference type="NCBI Taxonomy" id="508461"/>
    <lineage>
        <taxon>Bacteria</taxon>
        <taxon>Pseudomonadati</taxon>
        <taxon>Pseudomonadota</taxon>
        <taxon>Gammaproteobacteria</taxon>
        <taxon>Alteromonadales</taxon>
        <taxon>Echinimonadaceae</taxon>
        <taxon>Neiella</taxon>
    </lineage>
</organism>
<sequence>MKSSSIIRIPRNWKSKASYAYEADYQCRIGQQLASQQLLNRPEAGFRLISRDDEALAIRLALIDQADHSLDLQYYKWLDDSSGSLLMSHVIAAADRGVRVRLLIDDIHFDADLNAQALDLHPNIEIRLFNPFESRRMTPLTRPLEWLRNDRVNHRMHNKLILVDSLVALCGGRNISDNYFGLSSQVTFRDLDLLAVGNVISAMHTAFDDFWNSRWAIPVGSLLKVSLPIRQRKRLQVMLRRFKRSRRYGHVARLQELAKLQVPAITEQLTWAKAEVLYDAPDKVQTGRRKPAASDDPLLLALQQVTGNLYLMSPYLIPTPGMLDLLRQYRQRNVKVTILTNSLASNDVLIAHGGYMAYREQLLALGATIYELSPSAQFQPPAPSRYSLHSKTLIFDDRKVFIGTHNADPRSIHLNTEMGLLIDCEKLTAQVLAEFASHIQSGNSWRVSRRFGYLFWRRCRRGQTELKRHEPETTRWRRMIARLFSWLPIHKQL</sequence>
<name>A0A8J2XQT6_9GAMM</name>
<dbReference type="Gene3D" id="3.30.870.10">
    <property type="entry name" value="Endonuclease Chain A"/>
    <property type="match status" value="2"/>
</dbReference>
<evidence type="ECO:0000313" key="3">
    <source>
        <dbReference type="Proteomes" id="UP000619743"/>
    </source>
</evidence>
<proteinExistence type="predicted"/>